<dbReference type="NCBIfam" id="TIGR00726">
    <property type="entry name" value="peptidoglycan editing factor PgeF"/>
    <property type="match status" value="1"/>
</dbReference>
<dbReference type="CDD" id="cd16833">
    <property type="entry name" value="YfiH"/>
    <property type="match status" value="1"/>
</dbReference>
<comment type="cofactor">
    <cofactor evidence="3">
        <name>Cu(2+)</name>
        <dbReference type="ChEBI" id="CHEBI:29036"/>
    </cofactor>
</comment>
<comment type="catalytic activity">
    <reaction evidence="11">
        <text>adenosine + phosphate = alpha-D-ribose 1-phosphate + adenine</text>
        <dbReference type="Rhea" id="RHEA:27642"/>
        <dbReference type="ChEBI" id="CHEBI:16335"/>
        <dbReference type="ChEBI" id="CHEBI:16708"/>
        <dbReference type="ChEBI" id="CHEBI:43474"/>
        <dbReference type="ChEBI" id="CHEBI:57720"/>
        <dbReference type="EC" id="2.4.2.1"/>
    </reaction>
    <physiologicalReaction direction="left-to-right" evidence="11">
        <dbReference type="Rhea" id="RHEA:27643"/>
    </physiologicalReaction>
</comment>
<dbReference type="Pfam" id="PF02578">
    <property type="entry name" value="Cu-oxidase_4"/>
    <property type="match status" value="1"/>
</dbReference>
<comment type="cofactor">
    <cofactor evidence="2">
        <name>Zn(2+)</name>
        <dbReference type="ChEBI" id="CHEBI:29105"/>
    </cofactor>
</comment>
<comment type="function">
    <text evidence="4">Purine nucleoside enzyme that catalyzes the phosphorolysis of adenosine and inosine nucleosides, yielding D-ribose 1-phosphate and the respective free bases, adenine and hypoxanthine. Also catalyzes the phosphorolysis of S-methyl-5'-thioadenosine into adenine and S-methyl-5-thio-alpha-D-ribose 1-phosphate. Also has adenosine deaminase activity.</text>
</comment>
<evidence type="ECO:0000256" key="12">
    <source>
        <dbReference type="ARBA" id="ARBA00049893"/>
    </source>
</evidence>
<proteinExistence type="inferred from homology"/>
<comment type="catalytic activity">
    <reaction evidence="10">
        <text>adenosine + H2O + H(+) = inosine + NH4(+)</text>
        <dbReference type="Rhea" id="RHEA:24408"/>
        <dbReference type="ChEBI" id="CHEBI:15377"/>
        <dbReference type="ChEBI" id="CHEBI:15378"/>
        <dbReference type="ChEBI" id="CHEBI:16335"/>
        <dbReference type="ChEBI" id="CHEBI:17596"/>
        <dbReference type="ChEBI" id="CHEBI:28938"/>
        <dbReference type="EC" id="3.5.4.4"/>
    </reaction>
    <physiologicalReaction direction="left-to-right" evidence="10">
        <dbReference type="Rhea" id="RHEA:24409"/>
    </physiologicalReaction>
</comment>
<dbReference type="InterPro" id="IPR003730">
    <property type="entry name" value="Cu_polyphenol_OxRdtase"/>
</dbReference>
<protein>
    <recommendedName>
        <fullName evidence="13">Purine nucleoside phosphorylase</fullName>
    </recommendedName>
</protein>
<evidence type="ECO:0000256" key="3">
    <source>
        <dbReference type="ARBA" id="ARBA00001973"/>
    </source>
</evidence>
<dbReference type="PANTHER" id="PTHR30616">
    <property type="entry name" value="UNCHARACTERIZED PROTEIN YFIH"/>
    <property type="match status" value="1"/>
</dbReference>
<dbReference type="Proteomes" id="UP000830343">
    <property type="component" value="Chromosome"/>
</dbReference>
<keyword evidence="7" id="KW-0479">Metal-binding</keyword>
<evidence type="ECO:0000313" key="14">
    <source>
        <dbReference type="EMBL" id="UOB21320.1"/>
    </source>
</evidence>
<keyword evidence="6" id="KW-0808">Transferase</keyword>
<evidence type="ECO:0000256" key="1">
    <source>
        <dbReference type="ARBA" id="ARBA00000553"/>
    </source>
</evidence>
<evidence type="ECO:0000256" key="4">
    <source>
        <dbReference type="ARBA" id="ARBA00003215"/>
    </source>
</evidence>
<evidence type="ECO:0000256" key="8">
    <source>
        <dbReference type="ARBA" id="ARBA00022801"/>
    </source>
</evidence>
<name>A0ABY3ZWN2_9STAP</name>
<keyword evidence="15" id="KW-1185">Reference proteome</keyword>
<reference evidence="14" key="2">
    <citation type="submission" date="2022-04" db="EMBL/GenBank/DDBJ databases">
        <title>Antimicrobial genetic elements in methicillin-resistant Macrococcus armenti.</title>
        <authorList>
            <person name="Keller J.E."/>
            <person name="Schwendener S."/>
            <person name="Pantucek R."/>
            <person name="Perreten V."/>
        </authorList>
    </citation>
    <scope>NUCLEOTIDE SEQUENCE</scope>
    <source>
        <strain evidence="14">CCM 2609</strain>
    </source>
</reference>
<sequence length="264" mass="30088">MDIFKRKVNTFNFRDDEYIIGITSRNGGVSAYPEASLNMARYIDDLSENVTENQKRVAAEIDMDTSTWIFPIQTHGNNIEYVSKKDTDTNISQLNEDLNDCDGLYTYDKEVLLTMCFADCVPVYVYSEVDDFIALGHAGWRGTVGLITDKLIRAYEGNPHHLHVVIGPSISGAAYYVNEDIKQQFLNLNLNLEDCFTAVEDEYEIELKEINKRIALNCGVLENHIHISNYCTAQSIENFFSYRTEKGNTGRMLAYIGKRENNGR</sequence>
<evidence type="ECO:0000256" key="10">
    <source>
        <dbReference type="ARBA" id="ARBA00047989"/>
    </source>
</evidence>
<evidence type="ECO:0000256" key="7">
    <source>
        <dbReference type="ARBA" id="ARBA00022723"/>
    </source>
</evidence>
<accession>A0ABY3ZWN2</accession>
<evidence type="ECO:0000256" key="13">
    <source>
        <dbReference type="RuleBase" id="RU361274"/>
    </source>
</evidence>
<evidence type="ECO:0000256" key="2">
    <source>
        <dbReference type="ARBA" id="ARBA00001947"/>
    </source>
</evidence>
<organism evidence="14 15">
    <name type="scientific">Macrococcus armenti</name>
    <dbReference type="NCBI Taxonomy" id="2875764"/>
    <lineage>
        <taxon>Bacteria</taxon>
        <taxon>Bacillati</taxon>
        <taxon>Bacillota</taxon>
        <taxon>Bacilli</taxon>
        <taxon>Bacillales</taxon>
        <taxon>Staphylococcaceae</taxon>
        <taxon>Macrococcus</taxon>
    </lineage>
</organism>
<comment type="catalytic activity">
    <reaction evidence="12">
        <text>S-methyl-5'-thioadenosine + phosphate = 5-(methylsulfanyl)-alpha-D-ribose 1-phosphate + adenine</text>
        <dbReference type="Rhea" id="RHEA:11852"/>
        <dbReference type="ChEBI" id="CHEBI:16708"/>
        <dbReference type="ChEBI" id="CHEBI:17509"/>
        <dbReference type="ChEBI" id="CHEBI:43474"/>
        <dbReference type="ChEBI" id="CHEBI:58533"/>
        <dbReference type="EC" id="2.4.2.28"/>
    </reaction>
    <physiologicalReaction direction="left-to-right" evidence="12">
        <dbReference type="Rhea" id="RHEA:11853"/>
    </physiologicalReaction>
</comment>
<keyword evidence="9" id="KW-0862">Zinc</keyword>
<evidence type="ECO:0000256" key="6">
    <source>
        <dbReference type="ARBA" id="ARBA00022679"/>
    </source>
</evidence>
<evidence type="ECO:0000256" key="9">
    <source>
        <dbReference type="ARBA" id="ARBA00022833"/>
    </source>
</evidence>
<dbReference type="PANTHER" id="PTHR30616:SF2">
    <property type="entry name" value="PURINE NUCLEOSIDE PHOSPHORYLASE LACC1"/>
    <property type="match status" value="1"/>
</dbReference>
<dbReference type="SUPFAM" id="SSF64438">
    <property type="entry name" value="CNF1/YfiH-like putative cysteine hydrolases"/>
    <property type="match status" value="1"/>
</dbReference>
<comment type="similarity">
    <text evidence="5 13">Belongs to the purine nucleoside phosphorylase YfiH/LACC1 family.</text>
</comment>
<gene>
    <name evidence="14" type="primary">pgeF</name>
    <name evidence="14" type="ORF">MRZ06_04350</name>
</gene>
<dbReference type="InterPro" id="IPR038371">
    <property type="entry name" value="Cu_polyphenol_OxRdtase_sf"/>
</dbReference>
<evidence type="ECO:0000256" key="11">
    <source>
        <dbReference type="ARBA" id="ARBA00048968"/>
    </source>
</evidence>
<dbReference type="EMBL" id="CP094348">
    <property type="protein sequence ID" value="UOB21320.1"/>
    <property type="molecule type" value="Genomic_DNA"/>
</dbReference>
<comment type="catalytic activity">
    <reaction evidence="1">
        <text>inosine + phosphate = alpha-D-ribose 1-phosphate + hypoxanthine</text>
        <dbReference type="Rhea" id="RHEA:27646"/>
        <dbReference type="ChEBI" id="CHEBI:17368"/>
        <dbReference type="ChEBI" id="CHEBI:17596"/>
        <dbReference type="ChEBI" id="CHEBI:43474"/>
        <dbReference type="ChEBI" id="CHEBI:57720"/>
        <dbReference type="EC" id="2.4.2.1"/>
    </reaction>
    <physiologicalReaction direction="left-to-right" evidence="1">
        <dbReference type="Rhea" id="RHEA:27647"/>
    </physiologicalReaction>
</comment>
<evidence type="ECO:0000256" key="5">
    <source>
        <dbReference type="ARBA" id="ARBA00007353"/>
    </source>
</evidence>
<keyword evidence="8" id="KW-0378">Hydrolase</keyword>
<reference evidence="14" key="1">
    <citation type="submission" date="2022-03" db="EMBL/GenBank/DDBJ databases">
        <authorList>
            <person name="Vrbovska V."/>
            <person name="Kovarovic V."/>
            <person name="Botka T."/>
            <person name="Pantucek R."/>
        </authorList>
    </citation>
    <scope>NUCLEOTIDE SEQUENCE</scope>
    <source>
        <strain evidence="14">CCM 2609</strain>
    </source>
</reference>
<dbReference type="Gene3D" id="3.60.140.10">
    <property type="entry name" value="CNF1/YfiH-like putative cysteine hydrolases"/>
    <property type="match status" value="1"/>
</dbReference>
<dbReference type="InterPro" id="IPR011324">
    <property type="entry name" value="Cytotoxic_necrot_fac-like_cat"/>
</dbReference>
<evidence type="ECO:0000313" key="15">
    <source>
        <dbReference type="Proteomes" id="UP000830343"/>
    </source>
</evidence>
<dbReference type="RefSeq" id="WP_243366860.1">
    <property type="nucleotide sequence ID" value="NZ_CP094348.1"/>
</dbReference>